<evidence type="ECO:0000313" key="3">
    <source>
        <dbReference type="EMBL" id="OJJ39718.1"/>
    </source>
</evidence>
<feature type="chain" id="PRO_5009887498" evidence="2">
    <location>
        <begin position="25"/>
        <end position="76"/>
    </location>
</feature>
<dbReference type="VEuPathDB" id="FungiDB:ASPWEDRAFT_37552"/>
<keyword evidence="2" id="KW-0732">Signal</keyword>
<feature type="region of interest" description="Disordered" evidence="1">
    <location>
        <begin position="33"/>
        <end position="76"/>
    </location>
</feature>
<keyword evidence="4" id="KW-1185">Reference proteome</keyword>
<dbReference type="GeneID" id="63750559"/>
<dbReference type="AlphaFoldDB" id="A0A1L9RXZ9"/>
<evidence type="ECO:0000256" key="2">
    <source>
        <dbReference type="SAM" id="SignalP"/>
    </source>
</evidence>
<evidence type="ECO:0000313" key="4">
    <source>
        <dbReference type="Proteomes" id="UP000184383"/>
    </source>
</evidence>
<sequence length="76" mass="8560">MALSIESILQLISILLALPQTIQAIREPMTHLFQRATRRDETDLPTSTPRPEPSNAPWTAPQEPSADADRTFRYSV</sequence>
<gene>
    <name evidence="3" type="ORF">ASPWEDRAFT_37552</name>
</gene>
<feature type="signal peptide" evidence="2">
    <location>
        <begin position="1"/>
        <end position="24"/>
    </location>
</feature>
<dbReference type="RefSeq" id="XP_040693394.1">
    <property type="nucleotide sequence ID" value="XM_040834711.1"/>
</dbReference>
<evidence type="ECO:0000256" key="1">
    <source>
        <dbReference type="SAM" id="MobiDB-lite"/>
    </source>
</evidence>
<accession>A0A1L9RXZ9</accession>
<reference evidence="4" key="1">
    <citation type="journal article" date="2017" name="Genome Biol.">
        <title>Comparative genomics reveals high biological diversity and specific adaptations in the industrially and medically important fungal genus Aspergillus.</title>
        <authorList>
            <person name="de Vries R.P."/>
            <person name="Riley R."/>
            <person name="Wiebenga A."/>
            <person name="Aguilar-Osorio G."/>
            <person name="Amillis S."/>
            <person name="Uchima C.A."/>
            <person name="Anderluh G."/>
            <person name="Asadollahi M."/>
            <person name="Askin M."/>
            <person name="Barry K."/>
            <person name="Battaglia E."/>
            <person name="Bayram O."/>
            <person name="Benocci T."/>
            <person name="Braus-Stromeyer S.A."/>
            <person name="Caldana C."/>
            <person name="Canovas D."/>
            <person name="Cerqueira G.C."/>
            <person name="Chen F."/>
            <person name="Chen W."/>
            <person name="Choi C."/>
            <person name="Clum A."/>
            <person name="Dos Santos R.A."/>
            <person name="Damasio A.R."/>
            <person name="Diallinas G."/>
            <person name="Emri T."/>
            <person name="Fekete E."/>
            <person name="Flipphi M."/>
            <person name="Freyberg S."/>
            <person name="Gallo A."/>
            <person name="Gournas C."/>
            <person name="Habgood R."/>
            <person name="Hainaut M."/>
            <person name="Harispe M.L."/>
            <person name="Henrissat B."/>
            <person name="Hilden K.S."/>
            <person name="Hope R."/>
            <person name="Hossain A."/>
            <person name="Karabika E."/>
            <person name="Karaffa L."/>
            <person name="Karanyi Z."/>
            <person name="Krasevec N."/>
            <person name="Kuo A."/>
            <person name="Kusch H."/>
            <person name="LaButti K."/>
            <person name="Lagendijk E.L."/>
            <person name="Lapidus A."/>
            <person name="Levasseur A."/>
            <person name="Lindquist E."/>
            <person name="Lipzen A."/>
            <person name="Logrieco A.F."/>
            <person name="MacCabe A."/>
            <person name="Maekelae M.R."/>
            <person name="Malavazi I."/>
            <person name="Melin P."/>
            <person name="Meyer V."/>
            <person name="Mielnichuk N."/>
            <person name="Miskei M."/>
            <person name="Molnar A.P."/>
            <person name="Mule G."/>
            <person name="Ngan C.Y."/>
            <person name="Orejas M."/>
            <person name="Orosz E."/>
            <person name="Ouedraogo J.P."/>
            <person name="Overkamp K.M."/>
            <person name="Park H.-S."/>
            <person name="Perrone G."/>
            <person name="Piumi F."/>
            <person name="Punt P.J."/>
            <person name="Ram A.F."/>
            <person name="Ramon A."/>
            <person name="Rauscher S."/>
            <person name="Record E."/>
            <person name="Riano-Pachon D.M."/>
            <person name="Robert V."/>
            <person name="Roehrig J."/>
            <person name="Ruller R."/>
            <person name="Salamov A."/>
            <person name="Salih N.S."/>
            <person name="Samson R.A."/>
            <person name="Sandor E."/>
            <person name="Sanguinetti M."/>
            <person name="Schuetze T."/>
            <person name="Sepcic K."/>
            <person name="Shelest E."/>
            <person name="Sherlock G."/>
            <person name="Sophianopoulou V."/>
            <person name="Squina F.M."/>
            <person name="Sun H."/>
            <person name="Susca A."/>
            <person name="Todd R.B."/>
            <person name="Tsang A."/>
            <person name="Unkles S.E."/>
            <person name="van de Wiele N."/>
            <person name="van Rossen-Uffink D."/>
            <person name="Oliveira J.V."/>
            <person name="Vesth T.C."/>
            <person name="Visser J."/>
            <person name="Yu J.-H."/>
            <person name="Zhou M."/>
            <person name="Andersen M.R."/>
            <person name="Archer D.B."/>
            <person name="Baker S.E."/>
            <person name="Benoit I."/>
            <person name="Brakhage A.A."/>
            <person name="Braus G.H."/>
            <person name="Fischer R."/>
            <person name="Frisvad J.C."/>
            <person name="Goldman G.H."/>
            <person name="Houbraken J."/>
            <person name="Oakley B."/>
            <person name="Pocsi I."/>
            <person name="Scazzocchio C."/>
            <person name="Seiboth B."/>
            <person name="vanKuyk P.A."/>
            <person name="Wortman J."/>
            <person name="Dyer P.S."/>
            <person name="Grigoriev I.V."/>
        </authorList>
    </citation>
    <scope>NUCLEOTIDE SEQUENCE [LARGE SCALE GENOMIC DNA]</scope>
    <source>
        <strain evidence="4">DTO 134E9</strain>
    </source>
</reference>
<feature type="compositionally biased region" description="Basic and acidic residues" evidence="1">
    <location>
        <begin position="67"/>
        <end position="76"/>
    </location>
</feature>
<proteinExistence type="predicted"/>
<protein>
    <submittedName>
        <fullName evidence="3">Uncharacterized protein</fullName>
    </submittedName>
</protein>
<dbReference type="Proteomes" id="UP000184383">
    <property type="component" value="Unassembled WGS sequence"/>
</dbReference>
<dbReference type="EMBL" id="KV878210">
    <property type="protein sequence ID" value="OJJ39718.1"/>
    <property type="molecule type" value="Genomic_DNA"/>
</dbReference>
<feature type="non-terminal residue" evidence="3">
    <location>
        <position position="76"/>
    </location>
</feature>
<name>A0A1L9RXZ9_ASPWE</name>
<organism evidence="3 4">
    <name type="scientific">Aspergillus wentii DTO 134E9</name>
    <dbReference type="NCBI Taxonomy" id="1073089"/>
    <lineage>
        <taxon>Eukaryota</taxon>
        <taxon>Fungi</taxon>
        <taxon>Dikarya</taxon>
        <taxon>Ascomycota</taxon>
        <taxon>Pezizomycotina</taxon>
        <taxon>Eurotiomycetes</taxon>
        <taxon>Eurotiomycetidae</taxon>
        <taxon>Eurotiales</taxon>
        <taxon>Aspergillaceae</taxon>
        <taxon>Aspergillus</taxon>
        <taxon>Aspergillus subgen. Cremei</taxon>
    </lineage>
</organism>